<feature type="region of interest" description="Disordered" evidence="1">
    <location>
        <begin position="1"/>
        <end position="49"/>
    </location>
</feature>
<dbReference type="Proteomes" id="UP000230002">
    <property type="component" value="Unassembled WGS sequence"/>
</dbReference>
<evidence type="ECO:0000313" key="3">
    <source>
        <dbReference type="Proteomes" id="UP000230002"/>
    </source>
</evidence>
<accession>A0A2G8RZA9</accession>
<dbReference type="EMBL" id="AYKW01000035">
    <property type="protein sequence ID" value="PIL26850.1"/>
    <property type="molecule type" value="Genomic_DNA"/>
</dbReference>
<dbReference type="SUPFAM" id="SSF52047">
    <property type="entry name" value="RNI-like"/>
    <property type="match status" value="1"/>
</dbReference>
<evidence type="ECO:0000313" key="2">
    <source>
        <dbReference type="EMBL" id="PIL26850.1"/>
    </source>
</evidence>
<reference evidence="2 3" key="1">
    <citation type="journal article" date="2015" name="Sci. Rep.">
        <title>Chromosome-level genome map provides insights into diverse defense mechanisms in the medicinal fungus Ganoderma sinense.</title>
        <authorList>
            <person name="Zhu Y."/>
            <person name="Xu J."/>
            <person name="Sun C."/>
            <person name="Zhou S."/>
            <person name="Xu H."/>
            <person name="Nelson D.R."/>
            <person name="Qian J."/>
            <person name="Song J."/>
            <person name="Luo H."/>
            <person name="Xiang L."/>
            <person name="Li Y."/>
            <person name="Xu Z."/>
            <person name="Ji A."/>
            <person name="Wang L."/>
            <person name="Lu S."/>
            <person name="Hayward A."/>
            <person name="Sun W."/>
            <person name="Li X."/>
            <person name="Schwartz D.C."/>
            <person name="Wang Y."/>
            <person name="Chen S."/>
        </authorList>
    </citation>
    <scope>NUCLEOTIDE SEQUENCE [LARGE SCALE GENOMIC DNA]</scope>
    <source>
        <strain evidence="2 3">ZZ0214-1</strain>
    </source>
</reference>
<evidence type="ECO:0008006" key="4">
    <source>
        <dbReference type="Google" id="ProtNLM"/>
    </source>
</evidence>
<sequence length="610" mass="65705">MPPQTRPSRPRPSAPSSATKAASTRRPGGGRQHAHPQLDTNPSSYPRTDPFGALNALRSLLSLLPSRLGPCHLKLAPAEHTLALHLLTVVEPFVGLAPCASRRVLARQPTEVLDAIAFHIESPSDLGALALTCRRLHAVVVPRHTAYRVIRAKASQLALWHHLAVHRALARNVRRLEILDERAPAGEAVVPPGIGATDTDMESTDDELGMHAKQERFLVTALRQMSALTAFRWSCSHSLVAFERVWPVLVRAAPGLREAEVNDNLVFQAVEVGEETAESEGTRKQRQVVLHDLTKVGLHGTKSTFGLSKNPDLSRLSAMLHNCPNIEALDISYVPRHSPGFFSPVADDFLLCGRWPALRSLTLTNLWCTPQAGLDAAAAFLLAHTTLEVLHLDVAFGTGPGGGAGALTAFKFRPRCLPRLRELKACRELAGALLACPGARPLETLKGVRLSGSAARDRAFLENLRAGGDTRGGASSGVGNTNLNAAGSGSGSGAGAGAGGGGKQPAHITTNFVEWANVLAQMPELTTFHGLRFFYEVASTAMQMQADGGAPLSLSDRSRVRKNDEVASVLAWKCPKLRRLDHWDEGSGRVIVLVRDAERVRYEVRRTLKV</sequence>
<gene>
    <name evidence="2" type="ORF">GSI_11030</name>
</gene>
<comment type="caution">
    <text evidence="2">The sequence shown here is derived from an EMBL/GenBank/DDBJ whole genome shotgun (WGS) entry which is preliminary data.</text>
</comment>
<protein>
    <recommendedName>
        <fullName evidence="4">F-box domain-containing protein</fullName>
    </recommendedName>
</protein>
<feature type="compositionally biased region" description="Low complexity" evidence="1">
    <location>
        <begin position="14"/>
        <end position="26"/>
    </location>
</feature>
<dbReference type="Gene3D" id="3.80.10.10">
    <property type="entry name" value="Ribonuclease Inhibitor"/>
    <property type="match status" value="1"/>
</dbReference>
<keyword evidence="3" id="KW-1185">Reference proteome</keyword>
<name>A0A2G8RZA9_9APHY</name>
<dbReference type="OrthoDB" id="3270296at2759"/>
<evidence type="ECO:0000256" key="1">
    <source>
        <dbReference type="SAM" id="MobiDB-lite"/>
    </source>
</evidence>
<dbReference type="InterPro" id="IPR032675">
    <property type="entry name" value="LRR_dom_sf"/>
</dbReference>
<dbReference type="AlphaFoldDB" id="A0A2G8RZA9"/>
<proteinExistence type="predicted"/>
<feature type="compositionally biased region" description="Pro residues" evidence="1">
    <location>
        <begin position="1"/>
        <end position="13"/>
    </location>
</feature>
<organism evidence="2 3">
    <name type="scientific">Ganoderma sinense ZZ0214-1</name>
    <dbReference type="NCBI Taxonomy" id="1077348"/>
    <lineage>
        <taxon>Eukaryota</taxon>
        <taxon>Fungi</taxon>
        <taxon>Dikarya</taxon>
        <taxon>Basidiomycota</taxon>
        <taxon>Agaricomycotina</taxon>
        <taxon>Agaricomycetes</taxon>
        <taxon>Polyporales</taxon>
        <taxon>Polyporaceae</taxon>
        <taxon>Ganoderma</taxon>
    </lineage>
</organism>
<dbReference type="STRING" id="1077348.A0A2G8RZA9"/>